<keyword evidence="2" id="KW-0732">Signal</keyword>
<keyword evidence="4" id="KW-1185">Reference proteome</keyword>
<evidence type="ECO:0000256" key="2">
    <source>
        <dbReference type="SAM" id="SignalP"/>
    </source>
</evidence>
<name>A0A195B6A5_9HYME</name>
<dbReference type="Proteomes" id="UP000078540">
    <property type="component" value="Unassembled WGS sequence"/>
</dbReference>
<evidence type="ECO:0000256" key="1">
    <source>
        <dbReference type="SAM" id="MobiDB-lite"/>
    </source>
</evidence>
<accession>A0A195B6A5</accession>
<dbReference type="EMBL" id="KQ976582">
    <property type="protein sequence ID" value="KYM79797.1"/>
    <property type="molecule type" value="Genomic_DNA"/>
</dbReference>
<feature type="chain" id="PRO_5008269306" description="Secreted protein" evidence="2">
    <location>
        <begin position="24"/>
        <end position="287"/>
    </location>
</feature>
<sequence>MRNVGGPVVFAPFLVFLIFDIRRAPPGGKLCEFVPRRSVGALDDFITEILLQLSGRYGDGYPRVLARSARCVRCERYGKNRPAVVFRREAIVTCNTMLVNHSLRRRGRDEISLLRRNETLNRCLIVDRPGSLKVTRTPYLLSRDEISPKRDRPRFEGSQEAFEPEKPRGPILNGPCIRKGIIVRFLVETAFSSVFPSVVLSAFPSINRNRQTNLSRTQGEHPPRHNSYGQVSMITMIASMYLVARKLARNFSTGVPYPRPLADHPTQFRRGPLKRILISDCCYLNAQ</sequence>
<feature type="signal peptide" evidence="2">
    <location>
        <begin position="1"/>
        <end position="23"/>
    </location>
</feature>
<reference evidence="3 4" key="1">
    <citation type="submission" date="2015-09" db="EMBL/GenBank/DDBJ databases">
        <title>Atta colombica WGS genome.</title>
        <authorList>
            <person name="Nygaard S."/>
            <person name="Hu H."/>
            <person name="Boomsma J."/>
            <person name="Zhang G."/>
        </authorList>
    </citation>
    <scope>NUCLEOTIDE SEQUENCE [LARGE SCALE GENOMIC DNA]</scope>
    <source>
        <strain evidence="3">Treedump-2</strain>
        <tissue evidence="3">Whole body</tissue>
    </source>
</reference>
<evidence type="ECO:0000313" key="3">
    <source>
        <dbReference type="EMBL" id="KYM79797.1"/>
    </source>
</evidence>
<feature type="region of interest" description="Disordered" evidence="1">
    <location>
        <begin position="148"/>
        <end position="167"/>
    </location>
</feature>
<proteinExistence type="predicted"/>
<dbReference type="AlphaFoldDB" id="A0A195B6A5"/>
<gene>
    <name evidence="3" type="ORF">ALC53_09719</name>
</gene>
<protein>
    <recommendedName>
        <fullName evidence="5">Secreted protein</fullName>
    </recommendedName>
</protein>
<evidence type="ECO:0008006" key="5">
    <source>
        <dbReference type="Google" id="ProtNLM"/>
    </source>
</evidence>
<organism evidence="3 4">
    <name type="scientific">Atta colombica</name>
    <dbReference type="NCBI Taxonomy" id="520822"/>
    <lineage>
        <taxon>Eukaryota</taxon>
        <taxon>Metazoa</taxon>
        <taxon>Ecdysozoa</taxon>
        <taxon>Arthropoda</taxon>
        <taxon>Hexapoda</taxon>
        <taxon>Insecta</taxon>
        <taxon>Pterygota</taxon>
        <taxon>Neoptera</taxon>
        <taxon>Endopterygota</taxon>
        <taxon>Hymenoptera</taxon>
        <taxon>Apocrita</taxon>
        <taxon>Aculeata</taxon>
        <taxon>Formicoidea</taxon>
        <taxon>Formicidae</taxon>
        <taxon>Myrmicinae</taxon>
        <taxon>Atta</taxon>
    </lineage>
</organism>
<evidence type="ECO:0000313" key="4">
    <source>
        <dbReference type="Proteomes" id="UP000078540"/>
    </source>
</evidence>